<dbReference type="KEGG" id="pkc:PKB_4906"/>
<sequence>MSRRLLSLFCLFGALLSLPAMAMKALDDEQLEGVSGAGLGFFIDGFSYDQATATAKITGVKNSTGADVAVDITGAYIKGAGSQRGTQDVKAYLGTPMHPFTLGPIKYASGQNIPVGSQALQLKTPTWTDPINDTHQFGLWSYYQGCLYGEAGCTDPTKATTKINGELSGLTSQRDAIYTTYGTNLTTLKSGIDTDMAAVNTQQAQVATAQADVNAKYASMSSLYDQLPSQICGITCQSKPALGQTYSCPLFANCSAATNYNNSVSAYGTSSDNLESAQQNLSAAWNVQRNGRTLSQRASDYDRFVQLCGAQSGSATTCVGGSIKRTQGNVATVQLVASTLQTSGNTRIQGLDIGLKTNFTLPSVAYNSDGSQGATTTRQDYFAIDIQNFTLNGSYLNIWGAAAGMKLSMSLQMYADKMIISGCQTCTDNDRAVLKNIYFDLNLGDANYQPATLTVASTGDLVLNAPGVTWANHDAFYQNVQKSNISIGDLSISGTDLGSQAIRGMRIDYLNVQTHALPR</sequence>
<name>A0A024HMZ1_PSEKB</name>
<dbReference type="STRING" id="1301098.PKB_4906"/>
<gene>
    <name evidence="2" type="ORF">PKB_4906</name>
</gene>
<feature type="signal peptide" evidence="1">
    <location>
        <begin position="1"/>
        <end position="22"/>
    </location>
</feature>
<reference evidence="2 3" key="2">
    <citation type="submission" date="2014-05" db="EMBL/GenBank/DDBJ databases">
        <title>Genome sequence of the 3-chlorobenzoate degrading bacterium Pseudomonas knackmussii B13 shows multiple evidence for horizontal gene transfer.</title>
        <authorList>
            <person name="Miyazaki R."/>
            <person name="Bertelli C."/>
            <person name="Falquet L."/>
            <person name="Robinson-Rechavi M."/>
            <person name="Gharib W."/>
            <person name="Roy S."/>
            <person name="Van der Meer J.R."/>
        </authorList>
    </citation>
    <scope>NUCLEOTIDE SEQUENCE [LARGE SCALE GENOMIC DNA]</scope>
    <source>
        <strain evidence="2 3">B13</strain>
    </source>
</reference>
<dbReference type="AlphaFoldDB" id="A0A024HMZ1"/>
<dbReference type="eggNOG" id="ENOG5033UYR">
    <property type="taxonomic scope" value="Bacteria"/>
</dbReference>
<evidence type="ECO:0000313" key="2">
    <source>
        <dbReference type="EMBL" id="CDF86226.1"/>
    </source>
</evidence>
<protein>
    <submittedName>
        <fullName evidence="2">Hypothetical secreted protein</fullName>
    </submittedName>
</protein>
<feature type="chain" id="PRO_5001530112" evidence="1">
    <location>
        <begin position="23"/>
        <end position="519"/>
    </location>
</feature>
<dbReference type="OrthoDB" id="7007897at2"/>
<proteinExistence type="predicted"/>
<dbReference type="HOGENOM" id="CLU_517647_0_0_6"/>
<dbReference type="RefSeq" id="WP_043255201.1">
    <property type="nucleotide sequence ID" value="NZ_HG322950.1"/>
</dbReference>
<dbReference type="Proteomes" id="UP000025241">
    <property type="component" value="Chromosome I"/>
</dbReference>
<dbReference type="PATRIC" id="fig|1301098.3.peg.4893"/>
<evidence type="ECO:0000256" key="1">
    <source>
        <dbReference type="SAM" id="SignalP"/>
    </source>
</evidence>
<dbReference type="EMBL" id="HG322950">
    <property type="protein sequence ID" value="CDF86226.1"/>
    <property type="molecule type" value="Genomic_DNA"/>
</dbReference>
<evidence type="ECO:0000313" key="3">
    <source>
        <dbReference type="Proteomes" id="UP000025241"/>
    </source>
</evidence>
<reference evidence="2 3" key="1">
    <citation type="submission" date="2013-03" db="EMBL/GenBank/DDBJ databases">
        <authorList>
            <person name="Linke B."/>
        </authorList>
    </citation>
    <scope>NUCLEOTIDE SEQUENCE [LARGE SCALE GENOMIC DNA]</scope>
    <source>
        <strain evidence="2 3">B13</strain>
    </source>
</reference>
<keyword evidence="1" id="KW-0732">Signal</keyword>
<organism evidence="2 3">
    <name type="scientific">Pseudomonas knackmussii (strain DSM 6978 / CCUG 54928 / LMG 23759 / B13)</name>
    <dbReference type="NCBI Taxonomy" id="1301098"/>
    <lineage>
        <taxon>Bacteria</taxon>
        <taxon>Pseudomonadati</taxon>
        <taxon>Pseudomonadota</taxon>
        <taxon>Gammaproteobacteria</taxon>
        <taxon>Pseudomonadales</taxon>
        <taxon>Pseudomonadaceae</taxon>
        <taxon>Pseudomonas</taxon>
    </lineage>
</organism>
<keyword evidence="3" id="KW-1185">Reference proteome</keyword>
<accession>A0A024HMZ1</accession>